<feature type="region of interest" description="Disordered" evidence="1">
    <location>
        <begin position="475"/>
        <end position="519"/>
    </location>
</feature>
<dbReference type="AlphaFoldDB" id="A0A4Z1ST25"/>
<reference evidence="2 3" key="1">
    <citation type="submission" date="2019-05" db="EMBL/GenBank/DDBJ databases">
        <title>The compact genome of Giardia muris reveals important steps in the evolution of intestinal protozoan parasites.</title>
        <authorList>
            <person name="Xu F."/>
            <person name="Jimenez-Gonzalez A."/>
            <person name="Einarsson E."/>
            <person name="Astvaldsson A."/>
            <person name="Peirasmaki D."/>
            <person name="Eckmann L."/>
            <person name="Andersson J.O."/>
            <person name="Svard S.G."/>
            <person name="Jerlstrom-Hultqvist J."/>
        </authorList>
    </citation>
    <scope>NUCLEOTIDE SEQUENCE [LARGE SCALE GENOMIC DNA]</scope>
    <source>
        <strain evidence="2 3">Roberts-Thomson</strain>
    </source>
</reference>
<feature type="compositionally biased region" description="Low complexity" evidence="1">
    <location>
        <begin position="615"/>
        <end position="624"/>
    </location>
</feature>
<feature type="compositionally biased region" description="Basic and acidic residues" evidence="1">
    <location>
        <begin position="505"/>
        <end position="516"/>
    </location>
</feature>
<accession>A0A4Z1ST25</accession>
<dbReference type="Proteomes" id="UP000315496">
    <property type="component" value="Chromosome 2"/>
</dbReference>
<sequence length="838" mass="94378">MTTVSMFCEVNHTLTPRNGSGQTLDLMVQNIDELRMAYKIPGSTLMPIEAGLLEDEYSYPVQLVETMYIDGTFRVRLPMEAVQLISQKATRATLVLGEDGASIHILLRHRNGICKIPLARRAKRMNDDDDFSKVTIAELLPTRSTTTKSTALMTWAPVITEYHVPDSGLISVVEDCCALRATFAQTILGGESKASPPYYSRISGLGCLKQPLVSFYLGRFWNSTGIVVLSERLINEYCLGQRWSKKELEELANRFLQIQRRYVSEITPQEERDQRAQKAQKTKTTIRDIQSLCLWHNGLEWDTFNYVFPFYMPSFRQLAAYYNVLRTKSIVDLAGQLDCSSQKEGEEPSTYEDIMPFVTHWEACHQQPHASILDRTHTAPDDVEDSGNEFFALPVRPHDWFSQRQHRKHKALRYYAAHTSDDGYVVRRCPRQLGRFEDMKAALQDKKRQAITYGNAYPPSGPDDVSPIPLPVRRRGQATKVKEKAKTRSPSPTPAILAQGSIDIELQRRSSRRESGDVSLMRSIANSSRHSDLPPDPQQMKGEIDAAILSSKLLELSRTRPDTPKGTSVSSPHPVHHLTNKRKYFASLWDRTDSDCNVLTPSREDDHEASEPSIKKSTSQSASSDGPPRQKLNAICTSLFEKSISFVPAQPPRPPEPSVDTMDEEDLGQRRLDSLRIAESEMRAKLQANGNEGALREFERFHGTDMPAEKLSGLIDRLEEELMAYPFSGGFRDLVYSLWLGFDTTYNLVALHNSIQTCAHNTPALLIDVPQDTMKNVIHATGNAIAGRAGIVKKEWHESINSSVICIMNLLTPPTRSRVTQLCQFSTNIQRLLAGRAI</sequence>
<proteinExistence type="predicted"/>
<organism evidence="2 3">
    <name type="scientific">Giardia muris</name>
    <dbReference type="NCBI Taxonomy" id="5742"/>
    <lineage>
        <taxon>Eukaryota</taxon>
        <taxon>Metamonada</taxon>
        <taxon>Diplomonadida</taxon>
        <taxon>Hexamitidae</taxon>
        <taxon>Giardiinae</taxon>
        <taxon>Giardia</taxon>
    </lineage>
</organism>
<feature type="region of interest" description="Disordered" evidence="1">
    <location>
        <begin position="599"/>
        <end position="631"/>
    </location>
</feature>
<comment type="caution">
    <text evidence="2">The sequence shown here is derived from an EMBL/GenBank/DDBJ whole genome shotgun (WGS) entry which is preliminary data.</text>
</comment>
<name>A0A4Z1ST25_GIAMU</name>
<protein>
    <submittedName>
        <fullName evidence="2">Uncharacterized protein</fullName>
    </submittedName>
</protein>
<gene>
    <name evidence="2" type="ORF">GMRT_12943</name>
</gene>
<evidence type="ECO:0000313" key="3">
    <source>
        <dbReference type="Proteomes" id="UP000315496"/>
    </source>
</evidence>
<dbReference type="OrthoDB" id="10337963at2759"/>
<dbReference type="EMBL" id="VDLU01000002">
    <property type="protein sequence ID" value="TNJ29092.1"/>
    <property type="molecule type" value="Genomic_DNA"/>
</dbReference>
<dbReference type="VEuPathDB" id="GiardiaDB:GMRT_12943"/>
<evidence type="ECO:0000256" key="1">
    <source>
        <dbReference type="SAM" id="MobiDB-lite"/>
    </source>
</evidence>
<keyword evidence="3" id="KW-1185">Reference proteome</keyword>
<feature type="compositionally biased region" description="Basic and acidic residues" evidence="1">
    <location>
        <begin position="602"/>
        <end position="614"/>
    </location>
</feature>
<evidence type="ECO:0000313" key="2">
    <source>
        <dbReference type="EMBL" id="TNJ29092.1"/>
    </source>
</evidence>